<keyword evidence="1" id="KW-0732">Signal</keyword>
<evidence type="ECO:0000256" key="1">
    <source>
        <dbReference type="SAM" id="SignalP"/>
    </source>
</evidence>
<dbReference type="GO" id="GO:0008237">
    <property type="term" value="F:metallopeptidase activity"/>
    <property type="evidence" value="ECO:0007669"/>
    <property type="project" value="InterPro"/>
</dbReference>
<name>A0AAX4HJZ6_9BACT</name>
<evidence type="ECO:0000313" key="3">
    <source>
        <dbReference type="Proteomes" id="UP001324634"/>
    </source>
</evidence>
<dbReference type="KEGG" id="psti:SOO65_12510"/>
<dbReference type="EMBL" id="CP139487">
    <property type="protein sequence ID" value="WPU63511.1"/>
    <property type="molecule type" value="Genomic_DNA"/>
</dbReference>
<dbReference type="Proteomes" id="UP001324634">
    <property type="component" value="Chromosome"/>
</dbReference>
<dbReference type="InterPro" id="IPR024079">
    <property type="entry name" value="MetalloPept_cat_dom_sf"/>
</dbReference>
<proteinExistence type="predicted"/>
<dbReference type="AlphaFoldDB" id="A0AAX4HJZ6"/>
<reference evidence="2 3" key="1">
    <citation type="submission" date="2023-11" db="EMBL/GenBank/DDBJ databases">
        <title>Peredibacter starrii A3.12.</title>
        <authorList>
            <person name="Mitchell R.J."/>
        </authorList>
    </citation>
    <scope>NUCLEOTIDE SEQUENCE [LARGE SCALE GENOMIC DNA]</scope>
    <source>
        <strain evidence="2 3">A3.12</strain>
    </source>
</reference>
<protein>
    <submittedName>
        <fullName evidence="2">Uncharacterized protein</fullName>
    </submittedName>
</protein>
<gene>
    <name evidence="2" type="ORF">SOO65_12510</name>
</gene>
<feature type="chain" id="PRO_5043612648" evidence="1">
    <location>
        <begin position="19"/>
        <end position="307"/>
    </location>
</feature>
<evidence type="ECO:0000313" key="2">
    <source>
        <dbReference type="EMBL" id="WPU63511.1"/>
    </source>
</evidence>
<dbReference type="RefSeq" id="WP_321390347.1">
    <property type="nucleotide sequence ID" value="NZ_CP139487.1"/>
</dbReference>
<feature type="signal peptide" evidence="1">
    <location>
        <begin position="1"/>
        <end position="18"/>
    </location>
</feature>
<keyword evidence="3" id="KW-1185">Reference proteome</keyword>
<dbReference type="Gene3D" id="3.40.390.10">
    <property type="entry name" value="Collagenase (Catalytic Domain)"/>
    <property type="match status" value="1"/>
</dbReference>
<sequence>MKKYLMMALLLMTASAYAQDSYEIIMFTDPDAKTRAEEFKQYLVQKPPFNKLGEKVKVTLVELSPEVMDCKNDVPDSPRIIHCNREELLRLKANAKAHLALAFTSKGTGGAGGVIPVASKDYPIQTMFHEMLHAYGFDDEYDYDENEKKVYCDKPTSSVNIAYFKDKPPYVDDSAARKIHAKDVPWMGKIPSENSIVTAGNLGSQFGRVINGTQTPGLYRGGSCNSDKTPAWRPYQNSIMKGYDDDTIYPIYEEVILKSIESAMGQKVDKKKKFEDPTPAPRCLQHNHEMEMLKGYDEEMKEITKHI</sequence>
<accession>A0AAX4HJZ6</accession>
<organism evidence="2 3">
    <name type="scientific">Peredibacter starrii</name>
    <dbReference type="NCBI Taxonomy" id="28202"/>
    <lineage>
        <taxon>Bacteria</taxon>
        <taxon>Pseudomonadati</taxon>
        <taxon>Bdellovibrionota</taxon>
        <taxon>Bacteriovoracia</taxon>
        <taxon>Bacteriovoracales</taxon>
        <taxon>Bacteriovoracaceae</taxon>
        <taxon>Peredibacter</taxon>
    </lineage>
</organism>